<keyword evidence="2" id="KW-0158">Chromosome</keyword>
<proteinExistence type="predicted"/>
<accession>A0AAN6PIM0</accession>
<evidence type="ECO:0000256" key="3">
    <source>
        <dbReference type="ARBA" id="ARBA00022603"/>
    </source>
</evidence>
<feature type="region of interest" description="Disordered" evidence="8">
    <location>
        <begin position="39"/>
        <end position="119"/>
    </location>
</feature>
<evidence type="ECO:0000256" key="6">
    <source>
        <dbReference type="ARBA" id="ARBA00022723"/>
    </source>
</evidence>
<comment type="caution">
    <text evidence="10">The sequence shown here is derived from an EMBL/GenBank/DDBJ whole genome shotgun (WGS) entry which is preliminary data.</text>
</comment>
<dbReference type="PANTHER" id="PTHR46223">
    <property type="entry name" value="HISTONE-LYSINE N-METHYLTRANSFERASE SUV39H"/>
    <property type="match status" value="1"/>
</dbReference>
<sequence>MAYLGIPTETSYDGWFRAFDPTGKKGFYIDGVIRQPASILSPPASPTPALGLAPSPGSNLKQGTPPAPQAPAGSTSSPRKRAAPDSETPSTPAKRQKVEPPPGQAPRLPQKALDLLRPPRHVKPPQYNCLRCKNRPKCDHCTIDCYTAFRAKHFEPARAKLQIRQTATTGLGVFVARGNTIPKGAWLGEYLGELLPPAAREADTSDYAFTMPGLARDGVDELVIDAETHGNWTRFVNSSCRPNVLASPEQVGKVRIIALRALRKLRGGEQLLISYGRQYFEERNIKCCCAVGKEPHLPPEEVVVSESEMEMVESSESKMAVAFSKMEVDDGKMEVDNGNMAVDDNKMEVESDIKDVVEVLGG</sequence>
<reference evidence="11" key="1">
    <citation type="journal article" date="2023" name="Mol. Phylogenet. Evol.">
        <title>Genome-scale phylogeny and comparative genomics of the fungal order Sordariales.</title>
        <authorList>
            <person name="Hensen N."/>
            <person name="Bonometti L."/>
            <person name="Westerberg I."/>
            <person name="Brannstrom I.O."/>
            <person name="Guillou S."/>
            <person name="Cros-Aarteil S."/>
            <person name="Calhoun S."/>
            <person name="Haridas S."/>
            <person name="Kuo A."/>
            <person name="Mondo S."/>
            <person name="Pangilinan J."/>
            <person name="Riley R."/>
            <person name="LaButti K."/>
            <person name="Andreopoulos B."/>
            <person name="Lipzen A."/>
            <person name="Chen C."/>
            <person name="Yan M."/>
            <person name="Daum C."/>
            <person name="Ng V."/>
            <person name="Clum A."/>
            <person name="Steindorff A."/>
            <person name="Ohm R.A."/>
            <person name="Martin F."/>
            <person name="Silar P."/>
            <person name="Natvig D.O."/>
            <person name="Lalanne C."/>
            <person name="Gautier V."/>
            <person name="Ament-Velasquez S.L."/>
            <person name="Kruys A."/>
            <person name="Hutchinson M.I."/>
            <person name="Powell A.J."/>
            <person name="Barry K."/>
            <person name="Miller A.N."/>
            <person name="Grigoriev I.V."/>
            <person name="Debuchy R."/>
            <person name="Gladieux P."/>
            <person name="Hiltunen Thoren M."/>
            <person name="Johannesson H."/>
        </authorList>
    </citation>
    <scope>NUCLEOTIDE SEQUENCE [LARGE SCALE GENOMIC DNA]</scope>
    <source>
        <strain evidence="11">CBS 284.82</strain>
    </source>
</reference>
<dbReference type="SUPFAM" id="SSF82199">
    <property type="entry name" value="SET domain"/>
    <property type="match status" value="1"/>
</dbReference>
<gene>
    <name evidence="10" type="ORF">C8A01DRAFT_35172</name>
</gene>
<dbReference type="PROSITE" id="PS50280">
    <property type="entry name" value="SET"/>
    <property type="match status" value="1"/>
</dbReference>
<dbReference type="GO" id="GO:0032259">
    <property type="term" value="P:methylation"/>
    <property type="evidence" value="ECO:0007669"/>
    <property type="project" value="UniProtKB-KW"/>
</dbReference>
<dbReference type="SMART" id="SM00317">
    <property type="entry name" value="SET"/>
    <property type="match status" value="1"/>
</dbReference>
<evidence type="ECO:0000256" key="7">
    <source>
        <dbReference type="ARBA" id="ARBA00022833"/>
    </source>
</evidence>
<evidence type="ECO:0000256" key="4">
    <source>
        <dbReference type="ARBA" id="ARBA00022679"/>
    </source>
</evidence>
<dbReference type="InterPro" id="IPR050973">
    <property type="entry name" value="H3K9_Histone-Lys_N-MTase"/>
</dbReference>
<feature type="domain" description="SET" evidence="9">
    <location>
        <begin position="159"/>
        <end position="276"/>
    </location>
</feature>
<keyword evidence="7" id="KW-0862">Zinc</keyword>
<dbReference type="PANTHER" id="PTHR46223:SF3">
    <property type="entry name" value="HISTONE-LYSINE N-METHYLTRANSFERASE SET-23"/>
    <property type="match status" value="1"/>
</dbReference>
<evidence type="ECO:0000259" key="9">
    <source>
        <dbReference type="PROSITE" id="PS50280"/>
    </source>
</evidence>
<evidence type="ECO:0000313" key="10">
    <source>
        <dbReference type="EMBL" id="KAK4040798.1"/>
    </source>
</evidence>
<keyword evidence="5" id="KW-0949">S-adenosyl-L-methionine</keyword>
<evidence type="ECO:0000256" key="8">
    <source>
        <dbReference type="SAM" id="MobiDB-lite"/>
    </source>
</evidence>
<dbReference type="GO" id="GO:0005694">
    <property type="term" value="C:chromosome"/>
    <property type="evidence" value="ECO:0007669"/>
    <property type="project" value="UniProtKB-SubCell"/>
</dbReference>
<evidence type="ECO:0000256" key="5">
    <source>
        <dbReference type="ARBA" id="ARBA00022691"/>
    </source>
</evidence>
<keyword evidence="6" id="KW-0479">Metal-binding</keyword>
<comment type="subcellular location">
    <subcellularLocation>
        <location evidence="1">Chromosome</location>
    </subcellularLocation>
</comment>
<name>A0AAN6PIM0_9PEZI</name>
<evidence type="ECO:0000256" key="1">
    <source>
        <dbReference type="ARBA" id="ARBA00004286"/>
    </source>
</evidence>
<keyword evidence="4" id="KW-0808">Transferase</keyword>
<dbReference type="EMBL" id="MU854369">
    <property type="protein sequence ID" value="KAK4040798.1"/>
    <property type="molecule type" value="Genomic_DNA"/>
</dbReference>
<dbReference type="AlphaFoldDB" id="A0AAN6PIM0"/>
<keyword evidence="3" id="KW-0489">Methyltransferase</keyword>
<dbReference type="Gene3D" id="2.170.270.10">
    <property type="entry name" value="SET domain"/>
    <property type="match status" value="1"/>
</dbReference>
<dbReference type="InterPro" id="IPR046341">
    <property type="entry name" value="SET_dom_sf"/>
</dbReference>
<organism evidence="10 11">
    <name type="scientific">Parachaetomium inaequale</name>
    <dbReference type="NCBI Taxonomy" id="2588326"/>
    <lineage>
        <taxon>Eukaryota</taxon>
        <taxon>Fungi</taxon>
        <taxon>Dikarya</taxon>
        <taxon>Ascomycota</taxon>
        <taxon>Pezizomycotina</taxon>
        <taxon>Sordariomycetes</taxon>
        <taxon>Sordariomycetidae</taxon>
        <taxon>Sordariales</taxon>
        <taxon>Chaetomiaceae</taxon>
        <taxon>Parachaetomium</taxon>
    </lineage>
</organism>
<dbReference type="Pfam" id="PF00856">
    <property type="entry name" value="SET"/>
    <property type="match status" value="1"/>
</dbReference>
<evidence type="ECO:0000313" key="11">
    <source>
        <dbReference type="Proteomes" id="UP001303115"/>
    </source>
</evidence>
<dbReference type="Proteomes" id="UP001303115">
    <property type="component" value="Unassembled WGS sequence"/>
</dbReference>
<dbReference type="InterPro" id="IPR001214">
    <property type="entry name" value="SET_dom"/>
</dbReference>
<dbReference type="GO" id="GO:0008168">
    <property type="term" value="F:methyltransferase activity"/>
    <property type="evidence" value="ECO:0007669"/>
    <property type="project" value="UniProtKB-KW"/>
</dbReference>
<keyword evidence="11" id="KW-1185">Reference proteome</keyword>
<protein>
    <recommendedName>
        <fullName evidence="9">SET domain-containing protein</fullName>
    </recommendedName>
</protein>
<evidence type="ECO:0000256" key="2">
    <source>
        <dbReference type="ARBA" id="ARBA00022454"/>
    </source>
</evidence>
<dbReference type="GO" id="GO:0046872">
    <property type="term" value="F:metal ion binding"/>
    <property type="evidence" value="ECO:0007669"/>
    <property type="project" value="UniProtKB-KW"/>
</dbReference>